<dbReference type="PANTHER" id="PTHR48051:SF1">
    <property type="entry name" value="RAS SUPPRESSOR PROTEIN 1"/>
    <property type="match status" value="1"/>
</dbReference>
<evidence type="ECO:0000313" key="4">
    <source>
        <dbReference type="Proteomes" id="UP001148838"/>
    </source>
</evidence>
<accession>A0ABQ8TUD3</accession>
<evidence type="ECO:0000313" key="3">
    <source>
        <dbReference type="EMBL" id="KAJ4450314.1"/>
    </source>
</evidence>
<comment type="caution">
    <text evidence="3">The sequence shown here is derived from an EMBL/GenBank/DDBJ whole genome shotgun (WGS) entry which is preliminary data.</text>
</comment>
<dbReference type="Pfam" id="PF00560">
    <property type="entry name" value="LRR_1"/>
    <property type="match status" value="1"/>
</dbReference>
<organism evidence="3 4">
    <name type="scientific">Periplaneta americana</name>
    <name type="common">American cockroach</name>
    <name type="synonym">Blatta americana</name>
    <dbReference type="NCBI Taxonomy" id="6978"/>
    <lineage>
        <taxon>Eukaryota</taxon>
        <taxon>Metazoa</taxon>
        <taxon>Ecdysozoa</taxon>
        <taxon>Arthropoda</taxon>
        <taxon>Hexapoda</taxon>
        <taxon>Insecta</taxon>
        <taxon>Pterygota</taxon>
        <taxon>Neoptera</taxon>
        <taxon>Polyneoptera</taxon>
        <taxon>Dictyoptera</taxon>
        <taxon>Blattodea</taxon>
        <taxon>Blattoidea</taxon>
        <taxon>Blattidae</taxon>
        <taxon>Blattinae</taxon>
        <taxon>Periplaneta</taxon>
    </lineage>
</organism>
<name>A0ABQ8TUD3_PERAM</name>
<evidence type="ECO:0000256" key="1">
    <source>
        <dbReference type="ARBA" id="ARBA00022614"/>
    </source>
</evidence>
<dbReference type="SMART" id="SM00369">
    <property type="entry name" value="LRR_TYP"/>
    <property type="match status" value="9"/>
</dbReference>
<dbReference type="SMART" id="SM00365">
    <property type="entry name" value="LRR_SD22"/>
    <property type="match status" value="6"/>
</dbReference>
<dbReference type="Pfam" id="PF13855">
    <property type="entry name" value="LRR_8"/>
    <property type="match status" value="3"/>
</dbReference>
<keyword evidence="1" id="KW-0433">Leucine-rich repeat</keyword>
<gene>
    <name evidence="3" type="ORF">ANN_01734</name>
</gene>
<dbReference type="InterPro" id="IPR003591">
    <property type="entry name" value="Leu-rich_rpt_typical-subtyp"/>
</dbReference>
<dbReference type="InterPro" id="IPR032675">
    <property type="entry name" value="LRR_dom_sf"/>
</dbReference>
<reference evidence="3 4" key="1">
    <citation type="journal article" date="2022" name="Allergy">
        <title>Genome assembly and annotation of Periplaneta americana reveal a comprehensive cockroach allergen profile.</title>
        <authorList>
            <person name="Wang L."/>
            <person name="Xiong Q."/>
            <person name="Saelim N."/>
            <person name="Wang L."/>
            <person name="Nong W."/>
            <person name="Wan A.T."/>
            <person name="Shi M."/>
            <person name="Liu X."/>
            <person name="Cao Q."/>
            <person name="Hui J.H.L."/>
            <person name="Sookrung N."/>
            <person name="Leung T.F."/>
            <person name="Tungtrongchitr A."/>
            <person name="Tsui S.K.W."/>
        </authorList>
    </citation>
    <scope>NUCLEOTIDE SEQUENCE [LARGE SCALE GENOMIC DNA]</scope>
    <source>
        <strain evidence="3">PWHHKU_190912</strain>
    </source>
</reference>
<dbReference type="Proteomes" id="UP001148838">
    <property type="component" value="Unassembled WGS sequence"/>
</dbReference>
<proteinExistence type="predicted"/>
<dbReference type="InterPro" id="IPR050216">
    <property type="entry name" value="LRR_domain-containing"/>
</dbReference>
<dbReference type="PANTHER" id="PTHR48051">
    <property type="match status" value="1"/>
</dbReference>
<keyword evidence="2" id="KW-0677">Repeat</keyword>
<dbReference type="InterPro" id="IPR001611">
    <property type="entry name" value="Leu-rich_rpt"/>
</dbReference>
<dbReference type="SMART" id="SM00364">
    <property type="entry name" value="LRR_BAC"/>
    <property type="match status" value="7"/>
</dbReference>
<evidence type="ECO:0000256" key="2">
    <source>
        <dbReference type="ARBA" id="ARBA00022737"/>
    </source>
</evidence>
<dbReference type="Gene3D" id="3.80.10.10">
    <property type="entry name" value="Ribonuclease Inhibitor"/>
    <property type="match status" value="2"/>
</dbReference>
<dbReference type="SUPFAM" id="SSF52058">
    <property type="entry name" value="L domain-like"/>
    <property type="match status" value="2"/>
</dbReference>
<dbReference type="PROSITE" id="PS51450">
    <property type="entry name" value="LRR"/>
    <property type="match status" value="5"/>
</dbReference>
<protein>
    <submittedName>
        <fullName evidence="3">Uncharacterized protein</fullName>
    </submittedName>
</protein>
<sequence length="412" mass="46095">MAQKSISDISHNCLSILPPGIGFLTRLTQLDASHNKLIDVPPDLTSLRVLLKLDLSENQLSFLPPLGDLRKLEMLYLQHNQLVTLPDVTGCMALKELHLADNAVKEIDVEILEGLSRLRVLNLRDNKLELIPEEISSLQLLTRFDLTNNCLSTMVDEVQPALKEHIPEVGLPDIVGFLPHLQSLQLDGNPLRSIRRDIIQCGTSRILKFLRERCKGEGNITVGSESNFTSSAEVKFPDRYMMRNGRALSLAMQDLTEIPDSVFLDAVEAEVTSVDISKNKLKEVPLGLKNLASRITDLNVSCNLLTMISLELGLCQNLQYLDLQKNLLEDLPQSFECLTRLRELVIAFNKFSELPECVYKLPGLEILIARGNQLTKIDISGLSQLKRLATLDLADNNINHVPPELGNMTQLR</sequence>
<dbReference type="EMBL" id="JAJSOF020000003">
    <property type="protein sequence ID" value="KAJ4450314.1"/>
    <property type="molecule type" value="Genomic_DNA"/>
</dbReference>
<keyword evidence="4" id="KW-1185">Reference proteome</keyword>